<name>A0A9W6YN24_9STRA</name>
<accession>A0A9W6YN24</accession>
<sequence length="88" mass="9846">MAWQVPVRRSGGCNKLLTHFGANQKLLRSIRLISSELEQPTDAVTVGVDDDLDPFGVGLTGNSLLDFVICKQQHPVNTDFYLRNKRYA</sequence>
<protein>
    <submittedName>
        <fullName evidence="1">Unnamed protein product</fullName>
    </submittedName>
</protein>
<organism evidence="1 2">
    <name type="scientific">Phytophthora fragariaefolia</name>
    <dbReference type="NCBI Taxonomy" id="1490495"/>
    <lineage>
        <taxon>Eukaryota</taxon>
        <taxon>Sar</taxon>
        <taxon>Stramenopiles</taxon>
        <taxon>Oomycota</taxon>
        <taxon>Peronosporomycetes</taxon>
        <taxon>Peronosporales</taxon>
        <taxon>Peronosporaceae</taxon>
        <taxon>Phytophthora</taxon>
    </lineage>
</organism>
<comment type="caution">
    <text evidence="1">The sequence shown here is derived from an EMBL/GenBank/DDBJ whole genome shotgun (WGS) entry which is preliminary data.</text>
</comment>
<reference evidence="1" key="1">
    <citation type="submission" date="2023-04" db="EMBL/GenBank/DDBJ databases">
        <title>Phytophthora fragariaefolia NBRC 109709.</title>
        <authorList>
            <person name="Ichikawa N."/>
            <person name="Sato H."/>
            <person name="Tonouchi N."/>
        </authorList>
    </citation>
    <scope>NUCLEOTIDE SEQUENCE</scope>
    <source>
        <strain evidence="1">NBRC 109709</strain>
    </source>
</reference>
<evidence type="ECO:0000313" key="2">
    <source>
        <dbReference type="Proteomes" id="UP001165121"/>
    </source>
</evidence>
<dbReference type="Proteomes" id="UP001165121">
    <property type="component" value="Unassembled WGS sequence"/>
</dbReference>
<dbReference type="AlphaFoldDB" id="A0A9W6YN24"/>
<dbReference type="EMBL" id="BSXT01013646">
    <property type="protein sequence ID" value="GMF88949.1"/>
    <property type="molecule type" value="Genomic_DNA"/>
</dbReference>
<keyword evidence="2" id="KW-1185">Reference proteome</keyword>
<evidence type="ECO:0000313" key="1">
    <source>
        <dbReference type="EMBL" id="GMF88949.1"/>
    </source>
</evidence>
<proteinExistence type="predicted"/>
<gene>
    <name evidence="1" type="ORF">Pfra01_002894600</name>
</gene>